<sequence>MILKVDGVEFSYNSTPVLKEVKFEIAEGEVIAILGPNGAGKSTLLKCMNGVLKPKKGVIMIENLPVDLIGTCEMARKVGYVPQSSNGNFMSVFDAVLLGRKPYIKWGPDKRDLELVEETLKLMRLEEIALKRTNELSGGELQKVMLARALVQNPKILFLDEPINNLDIKNQLEIMRIIAKITHTKGITSVIVMHEINLALRYSDRFIVMKDGMIYAQGKQIIKPGLIKEVYGIDAIVEEVRGVPIVIPVEQSISLDSTGKD</sequence>
<proteinExistence type="inferred from homology"/>
<dbReference type="InterPro" id="IPR017871">
    <property type="entry name" value="ABC_transporter-like_CS"/>
</dbReference>
<gene>
    <name evidence="6" type="ORF">ENG47_05710</name>
</gene>
<dbReference type="PANTHER" id="PTHR42734">
    <property type="entry name" value="METAL TRANSPORT SYSTEM ATP-BINDING PROTEIN TM_0124-RELATED"/>
    <property type="match status" value="1"/>
</dbReference>
<dbReference type="FunFam" id="3.40.50.300:FF:000134">
    <property type="entry name" value="Iron-enterobactin ABC transporter ATP-binding protein"/>
    <property type="match status" value="1"/>
</dbReference>
<evidence type="ECO:0000256" key="2">
    <source>
        <dbReference type="ARBA" id="ARBA00022448"/>
    </source>
</evidence>
<feature type="domain" description="ABC transporter" evidence="5">
    <location>
        <begin position="3"/>
        <end position="236"/>
    </location>
</feature>
<dbReference type="Proteomes" id="UP000885660">
    <property type="component" value="Unassembled WGS sequence"/>
</dbReference>
<evidence type="ECO:0000256" key="4">
    <source>
        <dbReference type="ARBA" id="ARBA00022840"/>
    </source>
</evidence>
<organism evidence="6">
    <name type="scientific">Aerophobetes bacterium</name>
    <dbReference type="NCBI Taxonomy" id="2030807"/>
    <lineage>
        <taxon>Bacteria</taxon>
        <taxon>Candidatus Aerophobota</taxon>
    </lineage>
</organism>
<dbReference type="SMART" id="SM00382">
    <property type="entry name" value="AAA"/>
    <property type="match status" value="1"/>
</dbReference>
<dbReference type="InterPro" id="IPR003593">
    <property type="entry name" value="AAA+_ATPase"/>
</dbReference>
<dbReference type="InterPro" id="IPR027417">
    <property type="entry name" value="P-loop_NTPase"/>
</dbReference>
<dbReference type="Pfam" id="PF00005">
    <property type="entry name" value="ABC_tran"/>
    <property type="match status" value="1"/>
</dbReference>
<evidence type="ECO:0000256" key="3">
    <source>
        <dbReference type="ARBA" id="ARBA00022741"/>
    </source>
</evidence>
<dbReference type="CDD" id="cd03214">
    <property type="entry name" value="ABC_Iron-Siderophores_B12_Hemin"/>
    <property type="match status" value="1"/>
</dbReference>
<dbReference type="SUPFAM" id="SSF52540">
    <property type="entry name" value="P-loop containing nucleoside triphosphate hydrolases"/>
    <property type="match status" value="1"/>
</dbReference>
<protein>
    <submittedName>
        <fullName evidence="6">ABC transporter ATP-binding protein</fullName>
    </submittedName>
</protein>
<dbReference type="GO" id="GO:0016887">
    <property type="term" value="F:ATP hydrolysis activity"/>
    <property type="evidence" value="ECO:0007669"/>
    <property type="project" value="InterPro"/>
</dbReference>
<keyword evidence="4 6" id="KW-0067">ATP-binding</keyword>
<accession>A0A7V0N005</accession>
<dbReference type="InterPro" id="IPR050153">
    <property type="entry name" value="Metal_Ion_Import_ABC"/>
</dbReference>
<dbReference type="GO" id="GO:0005524">
    <property type="term" value="F:ATP binding"/>
    <property type="evidence" value="ECO:0007669"/>
    <property type="project" value="UniProtKB-KW"/>
</dbReference>
<evidence type="ECO:0000313" key="6">
    <source>
        <dbReference type="EMBL" id="HDN85229.1"/>
    </source>
</evidence>
<comment type="caution">
    <text evidence="6">The sequence shown here is derived from an EMBL/GenBank/DDBJ whole genome shotgun (WGS) entry which is preliminary data.</text>
</comment>
<dbReference type="InterPro" id="IPR003439">
    <property type="entry name" value="ABC_transporter-like_ATP-bd"/>
</dbReference>
<keyword evidence="2" id="KW-0813">Transport</keyword>
<dbReference type="PANTHER" id="PTHR42734:SF6">
    <property type="entry name" value="MOLYBDATE IMPORT ATP-BINDING PROTEIN MOLC"/>
    <property type="match status" value="1"/>
</dbReference>
<evidence type="ECO:0000256" key="1">
    <source>
        <dbReference type="ARBA" id="ARBA00005417"/>
    </source>
</evidence>
<evidence type="ECO:0000259" key="5">
    <source>
        <dbReference type="PROSITE" id="PS50893"/>
    </source>
</evidence>
<dbReference type="PROSITE" id="PS00211">
    <property type="entry name" value="ABC_TRANSPORTER_1"/>
    <property type="match status" value="1"/>
</dbReference>
<dbReference type="EMBL" id="DRBC01000345">
    <property type="protein sequence ID" value="HDN85229.1"/>
    <property type="molecule type" value="Genomic_DNA"/>
</dbReference>
<dbReference type="AlphaFoldDB" id="A0A7V0N005"/>
<name>A0A7V0N005_UNCAE</name>
<dbReference type="PROSITE" id="PS50893">
    <property type="entry name" value="ABC_TRANSPORTER_2"/>
    <property type="match status" value="1"/>
</dbReference>
<comment type="similarity">
    <text evidence="1">Belongs to the ABC transporter superfamily.</text>
</comment>
<keyword evidence="3" id="KW-0547">Nucleotide-binding</keyword>
<dbReference type="Gene3D" id="3.40.50.300">
    <property type="entry name" value="P-loop containing nucleotide triphosphate hydrolases"/>
    <property type="match status" value="1"/>
</dbReference>
<reference evidence="6" key="1">
    <citation type="journal article" date="2020" name="mSystems">
        <title>Genome- and Community-Level Interaction Insights into Carbon Utilization and Element Cycling Functions of Hydrothermarchaeota in Hydrothermal Sediment.</title>
        <authorList>
            <person name="Zhou Z."/>
            <person name="Liu Y."/>
            <person name="Xu W."/>
            <person name="Pan J."/>
            <person name="Luo Z.H."/>
            <person name="Li M."/>
        </authorList>
    </citation>
    <scope>NUCLEOTIDE SEQUENCE [LARGE SCALE GENOMIC DNA]</scope>
    <source>
        <strain evidence="6">HyVt-219</strain>
    </source>
</reference>